<evidence type="ECO:0000313" key="2">
    <source>
        <dbReference type="Proteomes" id="UP000095598"/>
    </source>
</evidence>
<name>A0A173TFM4_ANAHA</name>
<organism evidence="1 2">
    <name type="scientific">Anaerostipes hadrus</name>
    <dbReference type="NCBI Taxonomy" id="649756"/>
    <lineage>
        <taxon>Bacteria</taxon>
        <taxon>Bacillati</taxon>
        <taxon>Bacillota</taxon>
        <taxon>Clostridia</taxon>
        <taxon>Lachnospirales</taxon>
        <taxon>Lachnospiraceae</taxon>
        <taxon>Anaerostipes</taxon>
    </lineage>
</organism>
<protein>
    <submittedName>
        <fullName evidence="1">Uncharacterized protein</fullName>
    </submittedName>
</protein>
<gene>
    <name evidence="1" type="ORF">ERS852425_01972</name>
</gene>
<sequence>MKCYVIMSEDNLLPDVTETDIFSDYEKNPSDYIRCLYWLYVALSKRENYYEINSPTAFGDPEYTRYVGMVTGILMVTGWEEILTEDQIIIKNKRRKILVVDRIKRSDSFYKEKAEINELLRDLR</sequence>
<dbReference type="EMBL" id="CYXT01000014">
    <property type="protein sequence ID" value="CUN00068.1"/>
    <property type="molecule type" value="Genomic_DNA"/>
</dbReference>
<dbReference type="Proteomes" id="UP000095598">
    <property type="component" value="Unassembled WGS sequence"/>
</dbReference>
<evidence type="ECO:0000313" key="1">
    <source>
        <dbReference type="EMBL" id="CUN00068.1"/>
    </source>
</evidence>
<dbReference type="RefSeq" id="WP_044925142.1">
    <property type="nucleotide sequence ID" value="NZ_CYXT01000014.1"/>
</dbReference>
<reference evidence="1 2" key="1">
    <citation type="submission" date="2015-09" db="EMBL/GenBank/DDBJ databases">
        <authorList>
            <consortium name="Pathogen Informatics"/>
        </authorList>
    </citation>
    <scope>NUCLEOTIDE SEQUENCE [LARGE SCALE GENOMIC DNA]</scope>
    <source>
        <strain evidence="1 2">2789STDY5608868</strain>
    </source>
</reference>
<proteinExistence type="predicted"/>
<accession>A0A173TFM4</accession>
<dbReference type="AlphaFoldDB" id="A0A173TFM4"/>